<dbReference type="RefSeq" id="WP_266063133.1">
    <property type="nucleotide sequence ID" value="NZ_JAPKFM010000024.1"/>
</dbReference>
<reference evidence="1" key="1">
    <citation type="submission" date="2022-10" db="EMBL/GenBank/DDBJ databases">
        <title>WGS of marine actinomycetes from Thailand.</title>
        <authorList>
            <person name="Thawai C."/>
        </authorList>
    </citation>
    <scope>NUCLEOTIDE SEQUENCE</scope>
    <source>
        <strain evidence="1">SW21</strain>
    </source>
</reference>
<evidence type="ECO:0000313" key="2">
    <source>
        <dbReference type="Proteomes" id="UP001143347"/>
    </source>
</evidence>
<dbReference type="Proteomes" id="UP001143347">
    <property type="component" value="Unassembled WGS sequence"/>
</dbReference>
<comment type="caution">
    <text evidence="1">The sequence shown here is derived from an EMBL/GenBank/DDBJ whole genome shotgun (WGS) entry which is preliminary data.</text>
</comment>
<gene>
    <name evidence="1" type="ORF">OSB52_19250</name>
</gene>
<dbReference type="InterPro" id="IPR029063">
    <property type="entry name" value="SAM-dependent_MTases_sf"/>
</dbReference>
<dbReference type="AlphaFoldDB" id="A0A9X3I755"/>
<evidence type="ECO:0000313" key="1">
    <source>
        <dbReference type="EMBL" id="MCX2966224.1"/>
    </source>
</evidence>
<dbReference type="SUPFAM" id="SSF53335">
    <property type="entry name" value="S-adenosyl-L-methionine-dependent methyltransferases"/>
    <property type="match status" value="1"/>
</dbReference>
<sequence length="62" mass="6757">MMTPHEVGRGCGFDPDFGDQKGTFTVWGKGRDQIDGYGNAVTPPVPLWIGTRLREVLHPTSG</sequence>
<evidence type="ECO:0008006" key="3">
    <source>
        <dbReference type="Google" id="ProtNLM"/>
    </source>
</evidence>
<name>A0A9X3I755_9ACTN</name>
<proteinExistence type="predicted"/>
<organism evidence="1 2">
    <name type="scientific">Gordonia aquimaris</name>
    <dbReference type="NCBI Taxonomy" id="2984863"/>
    <lineage>
        <taxon>Bacteria</taxon>
        <taxon>Bacillati</taxon>
        <taxon>Actinomycetota</taxon>
        <taxon>Actinomycetes</taxon>
        <taxon>Mycobacteriales</taxon>
        <taxon>Gordoniaceae</taxon>
        <taxon>Gordonia</taxon>
    </lineage>
</organism>
<protein>
    <recommendedName>
        <fullName evidence="3">DNA (cytosine-5-)-methyltransferase</fullName>
    </recommendedName>
</protein>
<accession>A0A9X3I755</accession>
<dbReference type="EMBL" id="JAPKFM010000024">
    <property type="protein sequence ID" value="MCX2966224.1"/>
    <property type="molecule type" value="Genomic_DNA"/>
</dbReference>
<keyword evidence="2" id="KW-1185">Reference proteome</keyword>